<dbReference type="GO" id="GO:0000974">
    <property type="term" value="C:Prp19 complex"/>
    <property type="evidence" value="ECO:0007669"/>
    <property type="project" value="TreeGrafter"/>
</dbReference>
<dbReference type="AlphaFoldDB" id="W9QMU8"/>
<evidence type="ECO:0000256" key="3">
    <source>
        <dbReference type="ARBA" id="ARBA00022664"/>
    </source>
</evidence>
<dbReference type="Gene3D" id="1.25.40.10">
    <property type="entry name" value="Tetratricopeptide repeat domain"/>
    <property type="match status" value="1"/>
</dbReference>
<keyword evidence="6" id="KW-0539">Nucleus</keyword>
<dbReference type="GO" id="GO:0071011">
    <property type="term" value="C:precatalytic spliceosome"/>
    <property type="evidence" value="ECO:0007669"/>
    <property type="project" value="TreeGrafter"/>
</dbReference>
<evidence type="ECO:0000256" key="2">
    <source>
        <dbReference type="ARBA" id="ARBA00008644"/>
    </source>
</evidence>
<evidence type="ECO:0000313" key="7">
    <source>
        <dbReference type="EMBL" id="EXB29018.1"/>
    </source>
</evidence>
<organism evidence="7 8">
    <name type="scientific">Morus notabilis</name>
    <dbReference type="NCBI Taxonomy" id="981085"/>
    <lineage>
        <taxon>Eukaryota</taxon>
        <taxon>Viridiplantae</taxon>
        <taxon>Streptophyta</taxon>
        <taxon>Embryophyta</taxon>
        <taxon>Tracheophyta</taxon>
        <taxon>Spermatophyta</taxon>
        <taxon>Magnoliopsida</taxon>
        <taxon>eudicotyledons</taxon>
        <taxon>Gunneridae</taxon>
        <taxon>Pentapetalae</taxon>
        <taxon>rosids</taxon>
        <taxon>fabids</taxon>
        <taxon>Rosales</taxon>
        <taxon>Moraceae</taxon>
        <taxon>Moreae</taxon>
        <taxon>Morus</taxon>
    </lineage>
</organism>
<dbReference type="GO" id="GO:0071007">
    <property type="term" value="C:U2-type catalytic step 2 spliceosome"/>
    <property type="evidence" value="ECO:0007669"/>
    <property type="project" value="TreeGrafter"/>
</dbReference>
<dbReference type="EMBL" id="KE343428">
    <property type="protein sequence ID" value="EXB29018.1"/>
    <property type="molecule type" value="Genomic_DNA"/>
</dbReference>
<keyword evidence="5" id="KW-0508">mRNA splicing</keyword>
<evidence type="ECO:0000256" key="4">
    <source>
        <dbReference type="ARBA" id="ARBA00022737"/>
    </source>
</evidence>
<dbReference type="SUPFAM" id="SSF48452">
    <property type="entry name" value="TPR-like"/>
    <property type="match status" value="1"/>
</dbReference>
<dbReference type="InterPro" id="IPR011990">
    <property type="entry name" value="TPR-like_helical_dom_sf"/>
</dbReference>
<proteinExistence type="inferred from homology"/>
<dbReference type="SMART" id="SM00386">
    <property type="entry name" value="HAT"/>
    <property type="match status" value="3"/>
</dbReference>
<evidence type="ECO:0000256" key="6">
    <source>
        <dbReference type="ARBA" id="ARBA00023242"/>
    </source>
</evidence>
<keyword evidence="3" id="KW-0507">mRNA processing</keyword>
<keyword evidence="4" id="KW-0677">Repeat</keyword>
<protein>
    <submittedName>
        <fullName evidence="7">Crooked neck-like protein 1</fullName>
    </submittedName>
</protein>
<gene>
    <name evidence="7" type="ORF">L484_018435</name>
</gene>
<reference evidence="8" key="1">
    <citation type="submission" date="2013-01" db="EMBL/GenBank/DDBJ databases">
        <title>Draft Genome Sequence of a Mulberry Tree, Morus notabilis C.K. Schneid.</title>
        <authorList>
            <person name="He N."/>
            <person name="Zhao S."/>
        </authorList>
    </citation>
    <scope>NUCLEOTIDE SEQUENCE</scope>
</reference>
<dbReference type="InterPro" id="IPR045075">
    <property type="entry name" value="Syf1-like"/>
</dbReference>
<dbReference type="eggNOG" id="KOG1915">
    <property type="taxonomic scope" value="Eukaryota"/>
</dbReference>
<dbReference type="Proteomes" id="UP000030645">
    <property type="component" value="Unassembled WGS sequence"/>
</dbReference>
<name>W9QMU8_9ROSA</name>
<evidence type="ECO:0000256" key="5">
    <source>
        <dbReference type="ARBA" id="ARBA00023187"/>
    </source>
</evidence>
<evidence type="ECO:0000313" key="8">
    <source>
        <dbReference type="Proteomes" id="UP000030645"/>
    </source>
</evidence>
<evidence type="ECO:0000256" key="1">
    <source>
        <dbReference type="ARBA" id="ARBA00004123"/>
    </source>
</evidence>
<dbReference type="PANTHER" id="PTHR11246">
    <property type="entry name" value="PRE-MRNA SPLICING FACTOR"/>
    <property type="match status" value="1"/>
</dbReference>
<accession>W9QMU8</accession>
<comment type="similarity">
    <text evidence="2">Belongs to the crooked-neck family.</text>
</comment>
<dbReference type="PANTHER" id="PTHR11246:SF3">
    <property type="entry name" value="CROOKED NECK-LIKE PROTEIN 1"/>
    <property type="match status" value="1"/>
</dbReference>
<sequence length="175" mass="21221">MKVKNKNPAPLQIIAEQIIREARELQRAERLAVRTPRQKIVDAGELADYRFRKRKEFEDQIRRSQRNNINVYIKYAKWEESQKEFNRARSVFERALEVDCRNHTLWLKYAKFEMRNKIINYARNVWDRAVSILPSVDQLWYKRIHMEEMLGNVAGARQIFERWTDWMPDGHGWLS</sequence>
<dbReference type="Pfam" id="PF23241">
    <property type="entry name" value="HAT_PRP39_C"/>
    <property type="match status" value="1"/>
</dbReference>
<keyword evidence="8" id="KW-1185">Reference proteome</keyword>
<dbReference type="GO" id="GO:0000245">
    <property type="term" value="P:spliceosomal complex assembly"/>
    <property type="evidence" value="ECO:0007669"/>
    <property type="project" value="TreeGrafter"/>
</dbReference>
<dbReference type="GO" id="GO:0071014">
    <property type="term" value="C:post-mRNA release spliceosomal complex"/>
    <property type="evidence" value="ECO:0007669"/>
    <property type="project" value="TreeGrafter"/>
</dbReference>
<comment type="subcellular location">
    <subcellularLocation>
        <location evidence="1">Nucleus</location>
    </subcellularLocation>
</comment>
<dbReference type="InterPro" id="IPR059164">
    <property type="entry name" value="HAT_PRP39_C"/>
</dbReference>
<dbReference type="STRING" id="981085.W9QMU8"/>
<dbReference type="InterPro" id="IPR003107">
    <property type="entry name" value="HAT"/>
</dbReference>